<dbReference type="Proteomes" id="UP000014065">
    <property type="component" value="Unassembled WGS sequence"/>
</dbReference>
<gene>
    <name evidence="1" type="ORF">BG20_I0793</name>
</gene>
<keyword evidence="2" id="KW-1185">Reference proteome</keyword>
<evidence type="ECO:0000313" key="1">
    <source>
        <dbReference type="EMBL" id="EPA05847.1"/>
    </source>
</evidence>
<comment type="caution">
    <text evidence="1">The sequence shown here is derived from an EMBL/GenBank/DDBJ whole genome shotgun (WGS) entry which is preliminary data.</text>
</comment>
<evidence type="ECO:0000313" key="2">
    <source>
        <dbReference type="Proteomes" id="UP000014065"/>
    </source>
</evidence>
<organism evidence="1 2">
    <name type="scientific">Candidatus Nitrosarchaeum limnium BG20</name>
    <dbReference type="NCBI Taxonomy" id="859192"/>
    <lineage>
        <taxon>Archaea</taxon>
        <taxon>Nitrososphaerota</taxon>
        <taxon>Nitrososphaeria</taxon>
        <taxon>Nitrosopumilales</taxon>
        <taxon>Nitrosopumilaceae</taxon>
        <taxon>Nitrosarchaeum</taxon>
    </lineage>
</organism>
<dbReference type="AlphaFoldDB" id="S2EMV0"/>
<proteinExistence type="predicted"/>
<dbReference type="OrthoDB" id="4806at2157"/>
<dbReference type="EMBL" id="AHJG01000134">
    <property type="protein sequence ID" value="EPA05847.1"/>
    <property type="molecule type" value="Genomic_DNA"/>
</dbReference>
<accession>S2EMV0</accession>
<protein>
    <submittedName>
        <fullName evidence="1">Uncharacterized protein</fullName>
    </submittedName>
</protein>
<name>S2EMV0_9ARCH</name>
<sequence>MNDKLNKDELEIFITEFPKDGFSLVDQLQGRVQFAILDQIKLMKTSGIEFEEIQKIILNNVQRIIENYKSTEE</sequence>
<reference evidence="1 2" key="1">
    <citation type="journal article" date="2012" name="J. Bacteriol.">
        <title>Genome Sequence of "Candidatus Nitrosoarchaeum limnia" BG20, a Low-Salinity Ammonia-Oxidizing Archaeon from the San Francisco Bay Estuary.</title>
        <authorList>
            <person name="Mosier A.C."/>
            <person name="Allen E.E."/>
            <person name="Kim M."/>
            <person name="Ferriera S."/>
            <person name="Francis C.A."/>
        </authorList>
    </citation>
    <scope>NUCLEOTIDE SEQUENCE [LARGE SCALE GENOMIC DNA]</scope>
    <source>
        <strain evidence="1 2">BG20</strain>
    </source>
</reference>